<evidence type="ECO:0000256" key="2">
    <source>
        <dbReference type="SAM" id="SignalP"/>
    </source>
</evidence>
<dbReference type="AlphaFoldDB" id="A0AAN8NUL4"/>
<evidence type="ECO:0000259" key="3">
    <source>
        <dbReference type="Pfam" id="PF22974"/>
    </source>
</evidence>
<comment type="caution">
    <text evidence="4">The sequence shown here is derived from an EMBL/GenBank/DDBJ whole genome shotgun (WGS) entry which is preliminary data.</text>
</comment>
<dbReference type="InterPro" id="IPR054293">
    <property type="entry name" value="DUF7029"/>
</dbReference>
<name>A0AAN8NUL4_9PEZI</name>
<proteinExistence type="predicted"/>
<feature type="chain" id="PRO_5042942279" description="DUF7029 domain-containing protein" evidence="2">
    <location>
        <begin position="23"/>
        <end position="738"/>
    </location>
</feature>
<organism evidence="4 5">
    <name type="scientific">Arthrobotrys conoides</name>
    <dbReference type="NCBI Taxonomy" id="74498"/>
    <lineage>
        <taxon>Eukaryota</taxon>
        <taxon>Fungi</taxon>
        <taxon>Dikarya</taxon>
        <taxon>Ascomycota</taxon>
        <taxon>Pezizomycotina</taxon>
        <taxon>Orbiliomycetes</taxon>
        <taxon>Orbiliales</taxon>
        <taxon>Orbiliaceae</taxon>
        <taxon>Arthrobotrys</taxon>
    </lineage>
</organism>
<reference evidence="4 5" key="1">
    <citation type="submission" date="2019-10" db="EMBL/GenBank/DDBJ databases">
        <authorList>
            <person name="Palmer J.M."/>
        </authorList>
    </citation>
    <scope>NUCLEOTIDE SEQUENCE [LARGE SCALE GENOMIC DNA]</scope>
    <source>
        <strain evidence="4 5">TWF506</strain>
    </source>
</reference>
<dbReference type="EMBL" id="JAVHJM010000002">
    <property type="protein sequence ID" value="KAK6518823.1"/>
    <property type="molecule type" value="Genomic_DNA"/>
</dbReference>
<accession>A0AAN8NUL4</accession>
<sequence length="738" mass="79405">MRPPSFPSIALCLGLGGSQVFAFFGEVPSHALKDPINVPPIRTEELYPHLRKRDEDWSRFNLQDEVKLLWAHNNEDGKVVFDMDIKKPDEKHRLLALEELDTFTESIDCKEPKITLKFRSEAAIGRAEKEWGWINGADADYFYLIANHDGCGPDAMRHPYKVVQVDNDPKNLTTTFTTQNVDWEEVTPNHKMSIGTSPHVRRAPLYDTTARTVILRRQENCAYFWRMFGIGCGSVKKSGPGLLESLKNDFVNGISNAGDAFGKFPSDVAKGAKGLERVPGAFFDAGVTFANGMKQIPAELAIAEDTFVDGVTKIPGEVGQAFAHNFQLASGVIVGVAEDIMKDISDAASGAREGVVNVAKVVEKIANFQEAVILMLMGVPMTFDFASTPESANQALYPPITIGPVEFSSQCNGCETKGRLVIRAEWFMNGGSLLDPIFWIETKGITGSLPIKHKISVDLKATEEDDMVALFPVPGITPFTIGAVSIGPVVMVGGGLEGKLKVAGAFTTGLNYTIPDGSMELRPNNPSKSRLTGFEKDADFKRWFDVDELNGQAEASVFGMARLGAGLAWGKGSTLGAWADFKAGFKGTIKAGALDEGECPTKFGLGSSGLLGEKADQADNLKGKTAGVKAAIGTFYEVSVAAGLSVKEAKISFKMVDGGTEIAGFCVAAPILDPASEEKLAALQPTAPPSKKVEKKEGPNFVTQPKAPAQSDPDMLLVKGMALEFIPFDGTQSPFAAF</sequence>
<feature type="region of interest" description="Disordered" evidence="1">
    <location>
        <begin position="685"/>
        <end position="710"/>
    </location>
</feature>
<feature type="signal peptide" evidence="2">
    <location>
        <begin position="1"/>
        <end position="22"/>
    </location>
</feature>
<protein>
    <recommendedName>
        <fullName evidence="3">DUF7029 domain-containing protein</fullName>
    </recommendedName>
</protein>
<evidence type="ECO:0000256" key="1">
    <source>
        <dbReference type="SAM" id="MobiDB-lite"/>
    </source>
</evidence>
<keyword evidence="5" id="KW-1185">Reference proteome</keyword>
<dbReference type="Proteomes" id="UP001307849">
    <property type="component" value="Unassembled WGS sequence"/>
</dbReference>
<dbReference type="Pfam" id="PF22974">
    <property type="entry name" value="DUF7029"/>
    <property type="match status" value="1"/>
</dbReference>
<gene>
    <name evidence="4" type="ORF">TWF506_005958</name>
</gene>
<evidence type="ECO:0000313" key="4">
    <source>
        <dbReference type="EMBL" id="KAK6518823.1"/>
    </source>
</evidence>
<keyword evidence="2" id="KW-0732">Signal</keyword>
<feature type="domain" description="DUF7029" evidence="3">
    <location>
        <begin position="88"/>
        <end position="188"/>
    </location>
</feature>
<evidence type="ECO:0000313" key="5">
    <source>
        <dbReference type="Proteomes" id="UP001307849"/>
    </source>
</evidence>